<dbReference type="PANTHER" id="PTHR14969">
    <property type="entry name" value="SPHINGOSINE-1-PHOSPHATE PHOSPHOHYDROLASE"/>
    <property type="match status" value="1"/>
</dbReference>
<dbReference type="InterPro" id="IPR036938">
    <property type="entry name" value="PAP2/HPO_sf"/>
</dbReference>
<feature type="transmembrane region" description="Helical" evidence="1">
    <location>
        <begin position="170"/>
        <end position="187"/>
    </location>
</feature>
<protein>
    <recommendedName>
        <fullName evidence="2">Phosphatidic acid phosphatase type 2/haloperoxidase domain-containing protein</fullName>
    </recommendedName>
</protein>
<proteinExistence type="predicted"/>
<feature type="transmembrane region" description="Helical" evidence="1">
    <location>
        <begin position="116"/>
        <end position="136"/>
    </location>
</feature>
<dbReference type="InterPro" id="IPR000326">
    <property type="entry name" value="PAP2/HPO"/>
</dbReference>
<evidence type="ECO:0000259" key="2">
    <source>
        <dbReference type="SMART" id="SM00014"/>
    </source>
</evidence>
<comment type="caution">
    <text evidence="3">The sequence shown here is derived from an EMBL/GenBank/DDBJ whole genome shotgun (WGS) entry which is preliminary data.</text>
</comment>
<accession>A0A2H0C1P7</accession>
<dbReference type="Gene3D" id="1.20.144.10">
    <property type="entry name" value="Phosphatidic acid phosphatase type 2/haloperoxidase"/>
    <property type="match status" value="1"/>
</dbReference>
<dbReference type="SUPFAM" id="SSF48317">
    <property type="entry name" value="Acid phosphatase/Vanadium-dependent haloperoxidase"/>
    <property type="match status" value="1"/>
</dbReference>
<evidence type="ECO:0000256" key="1">
    <source>
        <dbReference type="SAM" id="Phobius"/>
    </source>
</evidence>
<keyword evidence="1" id="KW-1133">Transmembrane helix</keyword>
<dbReference type="Proteomes" id="UP000229699">
    <property type="component" value="Unassembled WGS sequence"/>
</dbReference>
<feature type="transmembrane region" description="Helical" evidence="1">
    <location>
        <begin position="70"/>
        <end position="89"/>
    </location>
</feature>
<name>A0A2H0C1P7_9BACT</name>
<organism evidence="3 4">
    <name type="scientific">Candidatus Roizmanbacteria bacterium CG22_combo_CG10-13_8_21_14_all_34_12</name>
    <dbReference type="NCBI Taxonomy" id="1974860"/>
    <lineage>
        <taxon>Bacteria</taxon>
        <taxon>Candidatus Roizmaniibacteriota</taxon>
    </lineage>
</organism>
<dbReference type="EMBL" id="PCTC01000008">
    <property type="protein sequence ID" value="PIP63837.1"/>
    <property type="molecule type" value="Genomic_DNA"/>
</dbReference>
<evidence type="ECO:0000313" key="3">
    <source>
        <dbReference type="EMBL" id="PIP63837.1"/>
    </source>
</evidence>
<dbReference type="AlphaFoldDB" id="A0A2H0C1P7"/>
<feature type="transmembrane region" description="Helical" evidence="1">
    <location>
        <begin position="31"/>
        <end position="55"/>
    </location>
</feature>
<sequence>MLFMDKIISLDHFFTNFLNQLFPHNIFFNSFFSFFSLKGSSILVWLLAMLIVLVLEERKNPGITKQDKKFIILFSLSFLLTAFFTDIVLKNIFMRPRPILDTKYFILNTFSCPTDFSFPSAHAATAFAAATVLTFFDKKRRWFYYLVAILISYSRIYLGCHYFFDVIFGAIIGYIISRLLLFFLYTFPSHRKS</sequence>
<feature type="transmembrane region" description="Helical" evidence="1">
    <location>
        <begin position="143"/>
        <end position="164"/>
    </location>
</feature>
<dbReference type="SMART" id="SM00014">
    <property type="entry name" value="acidPPc"/>
    <property type="match status" value="1"/>
</dbReference>
<dbReference type="CDD" id="cd01610">
    <property type="entry name" value="PAP2_like"/>
    <property type="match status" value="1"/>
</dbReference>
<gene>
    <name evidence="3" type="ORF">COW97_00360</name>
</gene>
<feature type="domain" description="Phosphatidic acid phosphatase type 2/haloperoxidase" evidence="2">
    <location>
        <begin position="71"/>
        <end position="181"/>
    </location>
</feature>
<keyword evidence="1" id="KW-0472">Membrane</keyword>
<dbReference type="Pfam" id="PF01569">
    <property type="entry name" value="PAP2"/>
    <property type="match status" value="1"/>
</dbReference>
<dbReference type="PANTHER" id="PTHR14969:SF13">
    <property type="entry name" value="AT30094P"/>
    <property type="match status" value="1"/>
</dbReference>
<reference evidence="3 4" key="1">
    <citation type="submission" date="2017-09" db="EMBL/GenBank/DDBJ databases">
        <title>Depth-based differentiation of microbial function through sediment-hosted aquifers and enrichment of novel symbionts in the deep terrestrial subsurface.</title>
        <authorList>
            <person name="Probst A.J."/>
            <person name="Ladd B."/>
            <person name="Jarett J.K."/>
            <person name="Geller-Mcgrath D.E."/>
            <person name="Sieber C.M."/>
            <person name="Emerson J.B."/>
            <person name="Anantharaman K."/>
            <person name="Thomas B.C."/>
            <person name="Malmstrom R."/>
            <person name="Stieglmeier M."/>
            <person name="Klingl A."/>
            <person name="Woyke T."/>
            <person name="Ryan C.M."/>
            <person name="Banfield J.F."/>
        </authorList>
    </citation>
    <scope>NUCLEOTIDE SEQUENCE [LARGE SCALE GENOMIC DNA]</scope>
    <source>
        <strain evidence="3">CG22_combo_CG10-13_8_21_14_all_34_12</strain>
    </source>
</reference>
<keyword evidence="1" id="KW-0812">Transmembrane</keyword>
<evidence type="ECO:0000313" key="4">
    <source>
        <dbReference type="Proteomes" id="UP000229699"/>
    </source>
</evidence>